<dbReference type="Gene3D" id="3.40.640.10">
    <property type="entry name" value="Type I PLP-dependent aspartate aminotransferase-like (Major domain)"/>
    <property type="match status" value="1"/>
</dbReference>
<evidence type="ECO:0000256" key="2">
    <source>
        <dbReference type="ARBA" id="ARBA00010447"/>
    </source>
</evidence>
<dbReference type="GO" id="GO:0030170">
    <property type="term" value="F:pyridoxal phosphate binding"/>
    <property type="evidence" value="ECO:0007669"/>
    <property type="project" value="UniProtKB-UniRule"/>
</dbReference>
<dbReference type="InterPro" id="IPR000192">
    <property type="entry name" value="Aminotrans_V_dom"/>
</dbReference>
<organism evidence="10 11">
    <name type="scientific">Luteitalea pratensis</name>
    <dbReference type="NCBI Taxonomy" id="1855912"/>
    <lineage>
        <taxon>Bacteria</taxon>
        <taxon>Pseudomonadati</taxon>
        <taxon>Acidobacteriota</taxon>
        <taxon>Vicinamibacteria</taxon>
        <taxon>Vicinamibacterales</taxon>
        <taxon>Vicinamibacteraceae</taxon>
        <taxon>Luteitalea</taxon>
    </lineage>
</organism>
<dbReference type="InterPro" id="IPR015421">
    <property type="entry name" value="PyrdxlP-dep_Trfase_major"/>
</dbReference>
<dbReference type="AlphaFoldDB" id="A0A143PKF2"/>
<protein>
    <recommendedName>
        <fullName evidence="3 8">Cysteine desulfurase</fullName>
        <ecNumber evidence="3 8">2.8.1.7</ecNumber>
    </recommendedName>
</protein>
<dbReference type="NCBIfam" id="NF041166">
    <property type="entry name" value="f2_encap_cargo1"/>
    <property type="match status" value="1"/>
</dbReference>
<sequence>MSTPIHPEAVRGADAGAIPRSVLDHAGAAAAAAAGVPDPALLARLAGEFFGTLGRQSGGALTDTGAGLPPHEGHALPVAPVALDAYQAPAQAIHLTPAIHAAPLVAAHPPLAGLPAAPAAPGIGDIVSVTPLVSGLGFLADLRSIETLASASPASPALPFGVAVPPVAHVAPDASASTLPFGISRTDIGAPLLQGVPAQARTTGPTQSEILTTAPRHLAVPGVSPTLAPVGSQFDRATPSIPGAGTASSGLDVQAVRRDFPILQELVNGRPLVWLDNAATTQKPQAVIDRLAHFYAHENSNVHRAAHTLAARATDAYEGAREKVRAFLNASSAKEIVFVRGTTEGINLIARSWGKQHIHAGDEIVLTHLEHHANIVPWQMLCAEVGATLKVAPVDETGQIILAEYEQLFTPRTRLAAFSHVSNALGTVTPVHEMTAIAHRHGAAVVVDGAQSVSHIPIDVQAIDCDFFVFSGHKIFGPTGIGVVYGKSAFLEQSPPYQGGGNMIVDVTFERTIYHAPPLRFEAGTGNIADAVGLGAALDYVTRLGMANIARREHELLVYGTQVLTRIPGLTLVGTAREKTSVLSFVLDGHETEDVGAGLARQGIAVRAGHHCAQPILRRFGHERTVRPSLAFYNTCEELDQLGAAIRNIQSGRVVGPV</sequence>
<evidence type="ECO:0000313" key="10">
    <source>
        <dbReference type="EMBL" id="AMY08906.1"/>
    </source>
</evidence>
<comment type="catalytic activity">
    <reaction evidence="6 8">
        <text>(sulfur carrier)-H + L-cysteine = (sulfur carrier)-SH + L-alanine</text>
        <dbReference type="Rhea" id="RHEA:43892"/>
        <dbReference type="Rhea" id="RHEA-COMP:14737"/>
        <dbReference type="Rhea" id="RHEA-COMP:14739"/>
        <dbReference type="ChEBI" id="CHEBI:29917"/>
        <dbReference type="ChEBI" id="CHEBI:35235"/>
        <dbReference type="ChEBI" id="CHEBI:57972"/>
        <dbReference type="ChEBI" id="CHEBI:64428"/>
        <dbReference type="EC" id="2.8.1.7"/>
    </reaction>
</comment>
<dbReference type="GO" id="GO:0031071">
    <property type="term" value="F:cysteine desulfurase activity"/>
    <property type="evidence" value="ECO:0007669"/>
    <property type="project" value="UniProtKB-UniRule"/>
</dbReference>
<dbReference type="PATRIC" id="fig|1813736.3.peg.2215"/>
<reference evidence="11" key="2">
    <citation type="submission" date="2016-04" db="EMBL/GenBank/DDBJ databases">
        <title>First Complete Genome Sequence of a Subdivision 6 Acidobacterium.</title>
        <authorList>
            <person name="Huang S."/>
            <person name="Vieira S."/>
            <person name="Bunk B."/>
            <person name="Riedel T."/>
            <person name="Sproeer C."/>
            <person name="Overmann J."/>
        </authorList>
    </citation>
    <scope>NUCLEOTIDE SEQUENCE [LARGE SCALE GENOMIC DNA]</scope>
    <source>
        <strain evidence="11">DSM 100886 HEG_-6_39</strain>
    </source>
</reference>
<dbReference type="PANTHER" id="PTHR43586">
    <property type="entry name" value="CYSTEINE DESULFURASE"/>
    <property type="match status" value="1"/>
</dbReference>
<dbReference type="STRING" id="1855912.LuPra_02112"/>
<dbReference type="CDD" id="cd06453">
    <property type="entry name" value="SufS_like"/>
    <property type="match status" value="1"/>
</dbReference>
<keyword evidence="5 8" id="KW-0663">Pyridoxal phosphate</keyword>
<evidence type="ECO:0000256" key="8">
    <source>
        <dbReference type="RuleBase" id="RU004506"/>
    </source>
</evidence>
<dbReference type="PANTHER" id="PTHR43586:SF8">
    <property type="entry name" value="CYSTEINE DESULFURASE 1, CHLOROPLASTIC"/>
    <property type="match status" value="1"/>
</dbReference>
<dbReference type="OrthoDB" id="9804366at2"/>
<dbReference type="SUPFAM" id="SSF53383">
    <property type="entry name" value="PLP-dependent transferases"/>
    <property type="match status" value="1"/>
</dbReference>
<dbReference type="Proteomes" id="UP000076079">
    <property type="component" value="Chromosome"/>
</dbReference>
<dbReference type="RefSeq" id="WP_110174632.1">
    <property type="nucleotide sequence ID" value="NZ_CP015136.1"/>
</dbReference>
<dbReference type="Pfam" id="PF00266">
    <property type="entry name" value="Aminotran_5"/>
    <property type="match status" value="1"/>
</dbReference>
<dbReference type="GO" id="GO:0006534">
    <property type="term" value="P:cysteine metabolic process"/>
    <property type="evidence" value="ECO:0007669"/>
    <property type="project" value="UniProtKB-UniRule"/>
</dbReference>
<dbReference type="InterPro" id="IPR015424">
    <property type="entry name" value="PyrdxlP-dep_Trfase"/>
</dbReference>
<comment type="cofactor">
    <cofactor evidence="1 7">
        <name>pyridoxal 5'-phosphate</name>
        <dbReference type="ChEBI" id="CHEBI:597326"/>
    </cofactor>
</comment>
<reference evidence="10 11" key="1">
    <citation type="journal article" date="2016" name="Genome Announc.">
        <title>First Complete Genome Sequence of a Subdivision 6 Acidobacterium Strain.</title>
        <authorList>
            <person name="Huang S."/>
            <person name="Vieira S."/>
            <person name="Bunk B."/>
            <person name="Riedel T."/>
            <person name="Sproer C."/>
            <person name="Overmann J."/>
        </authorList>
    </citation>
    <scope>NUCLEOTIDE SEQUENCE [LARGE SCALE GENOMIC DNA]</scope>
    <source>
        <strain evidence="11">DSM 100886 HEG_-6_39</strain>
    </source>
</reference>
<dbReference type="EC" id="2.8.1.7" evidence="3 8"/>
<keyword evidence="4 8" id="KW-0808">Transferase</keyword>
<evidence type="ECO:0000256" key="4">
    <source>
        <dbReference type="ARBA" id="ARBA00022679"/>
    </source>
</evidence>
<name>A0A143PKF2_LUTPR</name>
<dbReference type="PROSITE" id="PS00595">
    <property type="entry name" value="AA_TRANSFER_CLASS_5"/>
    <property type="match status" value="1"/>
</dbReference>
<evidence type="ECO:0000256" key="5">
    <source>
        <dbReference type="ARBA" id="ARBA00022898"/>
    </source>
</evidence>
<evidence type="ECO:0000256" key="6">
    <source>
        <dbReference type="ARBA" id="ARBA00050776"/>
    </source>
</evidence>
<evidence type="ECO:0000256" key="7">
    <source>
        <dbReference type="RuleBase" id="RU004504"/>
    </source>
</evidence>
<keyword evidence="11" id="KW-1185">Reference proteome</keyword>
<comment type="function">
    <text evidence="8">Catalyzes the removal of elemental sulfur and selenium atoms from L-cysteine, L-cystine, L-selenocysteine, and L-selenocystine to produce L-alanine.</text>
</comment>
<dbReference type="InterPro" id="IPR015422">
    <property type="entry name" value="PyrdxlP-dep_Trfase_small"/>
</dbReference>
<dbReference type="NCBIfam" id="TIGR01979">
    <property type="entry name" value="sufS"/>
    <property type="match status" value="1"/>
</dbReference>
<dbReference type="InterPro" id="IPR010970">
    <property type="entry name" value="Cys_dSase_SufS"/>
</dbReference>
<gene>
    <name evidence="10" type="primary">sufS</name>
    <name evidence="10" type="ORF">LuPra_02112</name>
</gene>
<dbReference type="Gene3D" id="3.90.1150.10">
    <property type="entry name" value="Aspartate Aminotransferase, domain 1"/>
    <property type="match status" value="1"/>
</dbReference>
<proteinExistence type="inferred from homology"/>
<dbReference type="EMBL" id="CP015136">
    <property type="protein sequence ID" value="AMY08906.1"/>
    <property type="molecule type" value="Genomic_DNA"/>
</dbReference>
<dbReference type="KEGG" id="abac:LuPra_02112"/>
<comment type="similarity">
    <text evidence="2 8">Belongs to the class-V pyridoxal-phosphate-dependent aminotransferase family. Csd subfamily.</text>
</comment>
<evidence type="ECO:0000313" key="11">
    <source>
        <dbReference type="Proteomes" id="UP000076079"/>
    </source>
</evidence>
<evidence type="ECO:0000256" key="1">
    <source>
        <dbReference type="ARBA" id="ARBA00001933"/>
    </source>
</evidence>
<dbReference type="InterPro" id="IPR020578">
    <property type="entry name" value="Aminotrans_V_PyrdxlP_BS"/>
</dbReference>
<evidence type="ECO:0000256" key="3">
    <source>
        <dbReference type="ARBA" id="ARBA00012239"/>
    </source>
</evidence>
<evidence type="ECO:0000259" key="9">
    <source>
        <dbReference type="Pfam" id="PF00266"/>
    </source>
</evidence>
<accession>A0A143PKF2</accession>
<feature type="domain" description="Aminotransferase class V" evidence="9">
    <location>
        <begin position="273"/>
        <end position="642"/>
    </location>
</feature>